<dbReference type="AlphaFoldDB" id="A0A3D8PV58"/>
<dbReference type="PROSITE" id="PS50943">
    <property type="entry name" value="HTH_CROC1"/>
    <property type="match status" value="1"/>
</dbReference>
<reference evidence="3" key="1">
    <citation type="submission" date="2017-11" db="EMBL/GenBank/DDBJ databases">
        <authorList>
            <person name="Zhu W."/>
        </authorList>
    </citation>
    <scope>NUCLEOTIDE SEQUENCE [LARGE SCALE GENOMIC DNA]</scope>
    <source>
        <strain evidence="3">CAU 1051</strain>
    </source>
</reference>
<name>A0A3D8PV58_9BACI</name>
<gene>
    <name evidence="2" type="ORF">CWR45_09325</name>
</gene>
<dbReference type="RefSeq" id="WP_115749612.1">
    <property type="nucleotide sequence ID" value="NZ_PIOD01000009.1"/>
</dbReference>
<dbReference type="SMART" id="SM00530">
    <property type="entry name" value="HTH_XRE"/>
    <property type="match status" value="1"/>
</dbReference>
<sequence length="244" mass="28261">MEEKKSNGIGQLILEKRKSKNWSLVRLADQTEKCGHRLSESYINRLENGKRTEPSISIVMVLIESLDLSMQEVFESLDMGYIYNKAMKGSMPIVLPNDLNKLNLAVATENDTINLSEAQKQLIGKIIVDLYEIALNFEPSYFEKKAEGYVLSLNEILEKELYLIELEDQGFKLFFNIKVMVEKYNLQKEDIKSSLEHINIKALYNTNTSIPLPILDEYWSIEREKDQIIIVDKFSETLKPYIKP</sequence>
<dbReference type="Proteomes" id="UP000256520">
    <property type="component" value="Unassembled WGS sequence"/>
</dbReference>
<feature type="domain" description="HTH cro/C1-type" evidence="1">
    <location>
        <begin position="13"/>
        <end position="73"/>
    </location>
</feature>
<dbReference type="InterPro" id="IPR010982">
    <property type="entry name" value="Lambda_DNA-bd_dom_sf"/>
</dbReference>
<dbReference type="OrthoDB" id="2679499at2"/>
<keyword evidence="3" id="KW-1185">Reference proteome</keyword>
<dbReference type="Gene3D" id="1.10.260.40">
    <property type="entry name" value="lambda repressor-like DNA-binding domains"/>
    <property type="match status" value="1"/>
</dbReference>
<evidence type="ECO:0000313" key="3">
    <source>
        <dbReference type="Proteomes" id="UP000256520"/>
    </source>
</evidence>
<accession>A0A3D8PV58</accession>
<evidence type="ECO:0000259" key="1">
    <source>
        <dbReference type="PROSITE" id="PS50943"/>
    </source>
</evidence>
<dbReference type="SUPFAM" id="SSF47413">
    <property type="entry name" value="lambda repressor-like DNA-binding domains"/>
    <property type="match status" value="1"/>
</dbReference>
<protein>
    <recommendedName>
        <fullName evidence="1">HTH cro/C1-type domain-containing protein</fullName>
    </recommendedName>
</protein>
<dbReference type="InterPro" id="IPR001387">
    <property type="entry name" value="Cro/C1-type_HTH"/>
</dbReference>
<organism evidence="2 3">
    <name type="scientific">Oceanobacillus chungangensis</name>
    <dbReference type="NCBI Taxonomy" id="1229152"/>
    <lineage>
        <taxon>Bacteria</taxon>
        <taxon>Bacillati</taxon>
        <taxon>Bacillota</taxon>
        <taxon>Bacilli</taxon>
        <taxon>Bacillales</taxon>
        <taxon>Bacillaceae</taxon>
        <taxon>Oceanobacillus</taxon>
    </lineage>
</organism>
<dbReference type="Pfam" id="PF01381">
    <property type="entry name" value="HTH_3"/>
    <property type="match status" value="1"/>
</dbReference>
<dbReference type="GO" id="GO:0003677">
    <property type="term" value="F:DNA binding"/>
    <property type="evidence" value="ECO:0007669"/>
    <property type="project" value="InterPro"/>
</dbReference>
<proteinExistence type="predicted"/>
<dbReference type="EMBL" id="PIOD01000009">
    <property type="protein sequence ID" value="RDW18785.1"/>
    <property type="molecule type" value="Genomic_DNA"/>
</dbReference>
<comment type="caution">
    <text evidence="2">The sequence shown here is derived from an EMBL/GenBank/DDBJ whole genome shotgun (WGS) entry which is preliminary data.</text>
</comment>
<dbReference type="CDD" id="cd00093">
    <property type="entry name" value="HTH_XRE"/>
    <property type="match status" value="1"/>
</dbReference>
<evidence type="ECO:0000313" key="2">
    <source>
        <dbReference type="EMBL" id="RDW18785.1"/>
    </source>
</evidence>